<evidence type="ECO:0000313" key="2">
    <source>
        <dbReference type="EMBL" id="KAK2176457.1"/>
    </source>
</evidence>
<dbReference type="AlphaFoldDB" id="A0AAD9KS29"/>
<protein>
    <recommendedName>
        <fullName evidence="1">DUSP domain-containing protein</fullName>
    </recommendedName>
</protein>
<dbReference type="InterPro" id="IPR035927">
    <property type="entry name" value="DUSP-like_sf"/>
</dbReference>
<comment type="caution">
    <text evidence="2">The sequence shown here is derived from an EMBL/GenBank/DDBJ whole genome shotgun (WGS) entry which is preliminary data.</text>
</comment>
<evidence type="ECO:0000259" key="1">
    <source>
        <dbReference type="PROSITE" id="PS51283"/>
    </source>
</evidence>
<gene>
    <name evidence="2" type="ORF">NP493_661g04045</name>
</gene>
<dbReference type="Proteomes" id="UP001209878">
    <property type="component" value="Unassembled WGS sequence"/>
</dbReference>
<proteinExistence type="predicted"/>
<sequence>MSCNSTPSADEQRQTIASLEQEEESLHVYCIAKDWYKKWQNYVGLNDSQTAVKSSCPGSLTMHRGDDTRNMLVDEKIWRKWVQWYGVADQHELDRRNWASDEKDFEICRLSPYSNIVENPKKTFDISEESGYIELQLRKIFRVTASVKSRLWACEKAADKRFQMVLDRTKEICFQDAIDHTRHYILALEVVLPDGSWPTHVPGEPKGDFDKYLALTEGPRCSEYWEDELASAVTCVFDGISNELRETVDGVVKTMKVCECPQGQGHAEDEGEV</sequence>
<reference evidence="2" key="1">
    <citation type="journal article" date="2023" name="Mol. Biol. Evol.">
        <title>Third-Generation Sequencing Reveals the Adaptive Role of the Epigenome in Three Deep-Sea Polychaetes.</title>
        <authorList>
            <person name="Perez M."/>
            <person name="Aroh O."/>
            <person name="Sun Y."/>
            <person name="Lan Y."/>
            <person name="Juniper S.K."/>
            <person name="Young C.R."/>
            <person name="Angers B."/>
            <person name="Qian P.Y."/>
        </authorList>
    </citation>
    <scope>NUCLEOTIDE SEQUENCE</scope>
    <source>
        <strain evidence="2">R07B-5</strain>
    </source>
</reference>
<dbReference type="GO" id="GO:0004843">
    <property type="term" value="F:cysteine-type deubiquitinase activity"/>
    <property type="evidence" value="ECO:0007669"/>
    <property type="project" value="InterPro"/>
</dbReference>
<dbReference type="InterPro" id="IPR006615">
    <property type="entry name" value="Pept_C19_DUSP"/>
</dbReference>
<organism evidence="2 3">
    <name type="scientific">Ridgeia piscesae</name>
    <name type="common">Tubeworm</name>
    <dbReference type="NCBI Taxonomy" id="27915"/>
    <lineage>
        <taxon>Eukaryota</taxon>
        <taxon>Metazoa</taxon>
        <taxon>Spiralia</taxon>
        <taxon>Lophotrochozoa</taxon>
        <taxon>Annelida</taxon>
        <taxon>Polychaeta</taxon>
        <taxon>Sedentaria</taxon>
        <taxon>Canalipalpata</taxon>
        <taxon>Sabellida</taxon>
        <taxon>Siboglinidae</taxon>
        <taxon>Ridgeia</taxon>
    </lineage>
</organism>
<dbReference type="PROSITE" id="PS51283">
    <property type="entry name" value="DUSP"/>
    <property type="match status" value="1"/>
</dbReference>
<dbReference type="Gene3D" id="3.30.2230.10">
    <property type="entry name" value="DUSP-like"/>
    <property type="match status" value="1"/>
</dbReference>
<feature type="domain" description="DUSP" evidence="1">
    <location>
        <begin position="7"/>
        <end position="98"/>
    </location>
</feature>
<evidence type="ECO:0000313" key="3">
    <source>
        <dbReference type="Proteomes" id="UP001209878"/>
    </source>
</evidence>
<dbReference type="EMBL" id="JAODUO010000662">
    <property type="protein sequence ID" value="KAK2176457.1"/>
    <property type="molecule type" value="Genomic_DNA"/>
</dbReference>
<keyword evidence="3" id="KW-1185">Reference proteome</keyword>
<accession>A0AAD9KS29</accession>
<dbReference type="SUPFAM" id="SSF143791">
    <property type="entry name" value="DUSP-like"/>
    <property type="match status" value="1"/>
</dbReference>
<name>A0AAD9KS29_RIDPI</name>